<sequence>MTQMIHCFVAVALGLIHSLSFYQGAIPAWLHAPIQMLSFGALFYLVLSANSRSKAFITAYLFGISSFCSSLYWLYISMHVYGYMPSLLAALAVLLFSLYLALYYGLAALTSSWLMALFRQDNYTAEDINAGASTGRLASQAYSYWLTPLIWAAAITLAELARGYIFTGFPWNAIAYSYVDTVYSAWAPIGGMYSIVFVVSLSSALLTQIIYYRAYTLKLRSALQFIALFLISWGLSMIQWWQPHGDAISVRLIQSNTPMDQKFDPQRGLEHLYEQFLLAQLPASDPARPPAVTIFPETSIPVFQHQLDSQIWADIIGMSSKSNSTFLIGTPLYLPDGGDKFRVTNSVIAVDSFTELHEIFSGQGLSIYNKRHLVPFGEYVPFGFKWFVNLMQIPLGDFDAGLENQPLMAIEDQYFSPNICYEDLFGEELLNQLFAHADSAQGATILFNISNLAWFGNTIALGQHLQISRMRALETARPMIRATNTGSTAAIDADGKVHAILPTAQAGFLDVYVQGTQGLSYYAYVGNLPILIVSLLILGLSWFRRPGPVEASN</sequence>
<dbReference type="GO" id="GO:0042158">
    <property type="term" value="P:lipoprotein biosynthetic process"/>
    <property type="evidence" value="ECO:0007669"/>
    <property type="project" value="UniProtKB-UniRule"/>
</dbReference>
<keyword evidence="3 9" id="KW-1003">Cell membrane</keyword>
<dbReference type="Gene3D" id="3.60.110.10">
    <property type="entry name" value="Carbon-nitrogen hydrolase"/>
    <property type="match status" value="1"/>
</dbReference>
<keyword evidence="7 9" id="KW-0472">Membrane</keyword>
<evidence type="ECO:0000313" key="11">
    <source>
        <dbReference type="EMBL" id="KGF31882.1"/>
    </source>
</evidence>
<dbReference type="CDD" id="cd07571">
    <property type="entry name" value="ALP_N-acyl_transferase"/>
    <property type="match status" value="1"/>
</dbReference>
<dbReference type="GO" id="GO:0016410">
    <property type="term" value="F:N-acyltransferase activity"/>
    <property type="evidence" value="ECO:0007669"/>
    <property type="project" value="UniProtKB-UniRule"/>
</dbReference>
<dbReference type="PANTHER" id="PTHR38686:SF1">
    <property type="entry name" value="APOLIPOPROTEIN N-ACYLTRANSFERASE"/>
    <property type="match status" value="1"/>
</dbReference>
<dbReference type="InterPro" id="IPR003010">
    <property type="entry name" value="C-N_Hydrolase"/>
</dbReference>
<name>A0A096AMK9_9BURK</name>
<feature type="transmembrane region" description="Helical" evidence="9">
    <location>
        <begin position="185"/>
        <end position="210"/>
    </location>
</feature>
<evidence type="ECO:0000259" key="10">
    <source>
        <dbReference type="PROSITE" id="PS50263"/>
    </source>
</evidence>
<feature type="transmembrane region" description="Helical" evidence="9">
    <location>
        <begin position="28"/>
        <end position="47"/>
    </location>
</feature>
<comment type="subcellular location">
    <subcellularLocation>
        <location evidence="1 9">Cell membrane</location>
        <topology evidence="1 9">Multi-pass membrane protein</topology>
    </subcellularLocation>
</comment>
<comment type="catalytic activity">
    <reaction evidence="9">
        <text>N-terminal S-1,2-diacyl-sn-glyceryl-L-cysteinyl-[lipoprotein] + a glycerophospholipid = N-acyl-S-1,2-diacyl-sn-glyceryl-L-cysteinyl-[lipoprotein] + a 2-acyl-sn-glycero-3-phospholipid + H(+)</text>
        <dbReference type="Rhea" id="RHEA:48228"/>
        <dbReference type="Rhea" id="RHEA-COMP:14681"/>
        <dbReference type="Rhea" id="RHEA-COMP:14684"/>
        <dbReference type="ChEBI" id="CHEBI:15378"/>
        <dbReference type="ChEBI" id="CHEBI:136912"/>
        <dbReference type="ChEBI" id="CHEBI:140656"/>
        <dbReference type="ChEBI" id="CHEBI:140657"/>
        <dbReference type="ChEBI" id="CHEBI:140660"/>
        <dbReference type="EC" id="2.3.1.269"/>
    </reaction>
</comment>
<dbReference type="GO" id="GO:0005886">
    <property type="term" value="C:plasma membrane"/>
    <property type="evidence" value="ECO:0007669"/>
    <property type="project" value="UniProtKB-SubCell"/>
</dbReference>
<dbReference type="InterPro" id="IPR045378">
    <property type="entry name" value="LNT_N"/>
</dbReference>
<keyword evidence="4 9" id="KW-0808">Transferase</keyword>
<dbReference type="OrthoDB" id="9804277at2"/>
<gene>
    <name evidence="9" type="primary">lnt</name>
    <name evidence="11" type="ORF">HMPREF2130_01700</name>
</gene>
<evidence type="ECO:0000256" key="8">
    <source>
        <dbReference type="ARBA" id="ARBA00023315"/>
    </source>
</evidence>
<dbReference type="UniPathway" id="UPA00666"/>
<organism evidence="11 12">
    <name type="scientific">Oligella urethralis DNF00040</name>
    <dbReference type="NCBI Taxonomy" id="1401065"/>
    <lineage>
        <taxon>Bacteria</taxon>
        <taxon>Pseudomonadati</taxon>
        <taxon>Pseudomonadota</taxon>
        <taxon>Betaproteobacteria</taxon>
        <taxon>Burkholderiales</taxon>
        <taxon>Alcaligenaceae</taxon>
        <taxon>Oligella</taxon>
    </lineage>
</organism>
<keyword evidence="8 9" id="KW-0012">Acyltransferase</keyword>
<dbReference type="Pfam" id="PF20154">
    <property type="entry name" value="LNT_N"/>
    <property type="match status" value="1"/>
</dbReference>
<dbReference type="RefSeq" id="WP_036557474.1">
    <property type="nucleotide sequence ID" value="NZ_JRNI01000009.1"/>
</dbReference>
<evidence type="ECO:0000256" key="5">
    <source>
        <dbReference type="ARBA" id="ARBA00022692"/>
    </source>
</evidence>
<keyword evidence="12" id="KW-1185">Reference proteome</keyword>
<keyword evidence="5 9" id="KW-0812">Transmembrane</keyword>
<dbReference type="EMBL" id="JRNI01000009">
    <property type="protein sequence ID" value="KGF31882.1"/>
    <property type="molecule type" value="Genomic_DNA"/>
</dbReference>
<evidence type="ECO:0000256" key="2">
    <source>
        <dbReference type="ARBA" id="ARBA00010065"/>
    </source>
</evidence>
<dbReference type="InterPro" id="IPR036526">
    <property type="entry name" value="C-N_Hydrolase_sf"/>
</dbReference>
<dbReference type="eggNOG" id="COG0815">
    <property type="taxonomic scope" value="Bacteria"/>
</dbReference>
<evidence type="ECO:0000256" key="1">
    <source>
        <dbReference type="ARBA" id="ARBA00004651"/>
    </source>
</evidence>
<evidence type="ECO:0000256" key="6">
    <source>
        <dbReference type="ARBA" id="ARBA00022989"/>
    </source>
</evidence>
<feature type="transmembrane region" description="Helical" evidence="9">
    <location>
        <begin position="521"/>
        <end position="543"/>
    </location>
</feature>
<dbReference type="HAMAP" id="MF_01148">
    <property type="entry name" value="Lnt"/>
    <property type="match status" value="1"/>
</dbReference>
<accession>A0A096AMK9</accession>
<dbReference type="Pfam" id="PF00795">
    <property type="entry name" value="CN_hydrolase"/>
    <property type="match status" value="1"/>
</dbReference>
<feature type="transmembrane region" description="Helical" evidence="9">
    <location>
        <begin position="87"/>
        <end position="109"/>
    </location>
</feature>
<dbReference type="PROSITE" id="PS50263">
    <property type="entry name" value="CN_HYDROLASE"/>
    <property type="match status" value="1"/>
</dbReference>
<evidence type="ECO:0000256" key="7">
    <source>
        <dbReference type="ARBA" id="ARBA00023136"/>
    </source>
</evidence>
<evidence type="ECO:0000256" key="9">
    <source>
        <dbReference type="HAMAP-Rule" id="MF_01148"/>
    </source>
</evidence>
<reference evidence="11 12" key="1">
    <citation type="submission" date="2014-07" db="EMBL/GenBank/DDBJ databases">
        <authorList>
            <person name="McCorrison J."/>
            <person name="Sanka R."/>
            <person name="Torralba M."/>
            <person name="Gillis M."/>
            <person name="Haft D.H."/>
            <person name="Methe B."/>
            <person name="Sutton G."/>
            <person name="Nelson K.E."/>
        </authorList>
    </citation>
    <scope>NUCLEOTIDE SEQUENCE [LARGE SCALE GENOMIC DNA]</scope>
    <source>
        <strain evidence="11 12">DNF00040</strain>
    </source>
</reference>
<comment type="caution">
    <text evidence="11">The sequence shown here is derived from an EMBL/GenBank/DDBJ whole genome shotgun (WGS) entry which is preliminary data.</text>
</comment>
<dbReference type="AlphaFoldDB" id="A0A096AMK9"/>
<evidence type="ECO:0000256" key="4">
    <source>
        <dbReference type="ARBA" id="ARBA00022679"/>
    </source>
</evidence>
<dbReference type="Proteomes" id="UP000029629">
    <property type="component" value="Unassembled WGS sequence"/>
</dbReference>
<dbReference type="EC" id="2.3.1.269" evidence="9"/>
<dbReference type="InterPro" id="IPR004563">
    <property type="entry name" value="Apolipo_AcylTrfase"/>
</dbReference>
<evidence type="ECO:0000313" key="12">
    <source>
        <dbReference type="Proteomes" id="UP000029629"/>
    </source>
</evidence>
<dbReference type="PANTHER" id="PTHR38686">
    <property type="entry name" value="APOLIPOPROTEIN N-ACYLTRANSFERASE"/>
    <property type="match status" value="1"/>
</dbReference>
<feature type="domain" description="CN hydrolase" evidence="10">
    <location>
        <begin position="248"/>
        <end position="515"/>
    </location>
</feature>
<comment type="similarity">
    <text evidence="2 9">Belongs to the CN hydrolase family. Apolipoprotein N-acyltransferase subfamily.</text>
</comment>
<comment type="function">
    <text evidence="9">Catalyzes the phospholipid dependent N-acylation of the N-terminal cysteine of apolipoprotein, the last step in lipoprotein maturation.</text>
</comment>
<comment type="pathway">
    <text evidence="9">Protein modification; lipoprotein biosynthesis (N-acyl transfer).</text>
</comment>
<evidence type="ECO:0000256" key="3">
    <source>
        <dbReference type="ARBA" id="ARBA00022475"/>
    </source>
</evidence>
<feature type="transmembrane region" description="Helical" evidence="9">
    <location>
        <begin position="144"/>
        <end position="165"/>
    </location>
</feature>
<proteinExistence type="inferred from homology"/>
<protein>
    <recommendedName>
        <fullName evidence="9">Apolipoprotein N-acyltransferase</fullName>
        <shortName evidence="9">ALP N-acyltransferase</shortName>
        <ecNumber evidence="9">2.3.1.269</ecNumber>
    </recommendedName>
</protein>
<feature type="transmembrane region" description="Helical" evidence="9">
    <location>
        <begin position="59"/>
        <end position="81"/>
    </location>
</feature>
<keyword evidence="6 9" id="KW-1133">Transmembrane helix</keyword>
<feature type="transmembrane region" description="Helical" evidence="9">
    <location>
        <begin position="222"/>
        <end position="241"/>
    </location>
</feature>
<dbReference type="SUPFAM" id="SSF56317">
    <property type="entry name" value="Carbon-nitrogen hydrolase"/>
    <property type="match status" value="1"/>
</dbReference>
<dbReference type="NCBIfam" id="TIGR00546">
    <property type="entry name" value="lnt"/>
    <property type="match status" value="1"/>
</dbReference>